<dbReference type="AlphaFoldDB" id="A0A0C2WLA6"/>
<dbReference type="OrthoDB" id="2559662at2759"/>
<organism evidence="5 6">
    <name type="scientific">Amanita muscaria (strain Koide BX008)</name>
    <dbReference type="NCBI Taxonomy" id="946122"/>
    <lineage>
        <taxon>Eukaryota</taxon>
        <taxon>Fungi</taxon>
        <taxon>Dikarya</taxon>
        <taxon>Basidiomycota</taxon>
        <taxon>Agaricomycotina</taxon>
        <taxon>Agaricomycetes</taxon>
        <taxon>Agaricomycetidae</taxon>
        <taxon>Agaricales</taxon>
        <taxon>Pluteineae</taxon>
        <taxon>Amanitaceae</taxon>
        <taxon>Amanita</taxon>
    </lineage>
</organism>
<evidence type="ECO:0000256" key="1">
    <source>
        <dbReference type="ARBA" id="ARBA00022679"/>
    </source>
</evidence>
<evidence type="ECO:0000313" key="6">
    <source>
        <dbReference type="Proteomes" id="UP000054549"/>
    </source>
</evidence>
<dbReference type="GO" id="GO:0006004">
    <property type="term" value="P:fucose metabolic process"/>
    <property type="evidence" value="ECO:0007669"/>
    <property type="project" value="UniProtKB-KW"/>
</dbReference>
<dbReference type="HOGENOM" id="CLU_014826_0_0_1"/>
<keyword evidence="2" id="KW-0294">Fucose metabolism</keyword>
<keyword evidence="6" id="KW-1185">Reference proteome</keyword>
<accession>A0A0C2WLA6</accession>
<evidence type="ECO:0000256" key="4">
    <source>
        <dbReference type="SAM" id="MobiDB-lite"/>
    </source>
</evidence>
<keyword evidence="3" id="KW-0119">Carbohydrate metabolism</keyword>
<evidence type="ECO:0000256" key="2">
    <source>
        <dbReference type="ARBA" id="ARBA00023253"/>
    </source>
</evidence>
<dbReference type="Gene3D" id="3.40.50.11350">
    <property type="match status" value="1"/>
</dbReference>
<dbReference type="EMBL" id="KN818272">
    <property type="protein sequence ID" value="KIL62347.1"/>
    <property type="molecule type" value="Genomic_DNA"/>
</dbReference>
<sequence>MSFKSILTRLTPSSDSQYGLLPTQSTTPHHHNGHRCHHSHQHQKQHDTSCRSFTNRVNITSIPRRYTRISICVFVGLILYLSLSSYSPRRNSLNPLNNLDSEDTSAFPPESWATLDGKPPTYHQYLEYEKQLPAHDEELPYPDGKDAKFIYFGNHQWGVGWGNVLQEMIYNAFFAYHVKRSFVFYNYSWSLDEPPFSEYHGHLIPSRIPLTALISGPIVGGPMGKDDTDVPRSVSLDYFNQVCPQRDRYVFSESDVGQILNTYNPIASQLLSRLSEKVNSIDARCIEIPQQTHQIFNFMLFGSKRILETWDLVRKSPIYTKFGWSPLVHAAYDENRQLFEVEPTSIFSSLFSPVVNLFSSLFSSSPSPLPPPPSSPPPNTTLAALEPPFKPLPGLLVLHIRRGDYKEHCLHFVTYKSEYNGYNSFDDLPDHFVPPQSDEDQEESIEEYLKRCFPSIPQIVERVAQVTERVKGLKRVYIMTNGNRAWLSELKDALAAAGEWETIATSKDLVLSWEQKPISQALDMFVGQRAQAFIGNGFSSMTSNIVMFRMGNSALRSNDTFFW</sequence>
<evidence type="ECO:0000313" key="5">
    <source>
        <dbReference type="EMBL" id="KIL62347.1"/>
    </source>
</evidence>
<gene>
    <name evidence="5" type="ORF">M378DRAFT_12931</name>
</gene>
<feature type="region of interest" description="Disordered" evidence="4">
    <location>
        <begin position="14"/>
        <end position="49"/>
    </location>
</feature>
<dbReference type="Pfam" id="PF10250">
    <property type="entry name" value="O-FucT"/>
    <property type="match status" value="1"/>
</dbReference>
<keyword evidence="1" id="KW-0808">Transferase</keyword>
<protein>
    <submittedName>
        <fullName evidence="5">Uncharacterized protein</fullName>
    </submittedName>
</protein>
<dbReference type="Proteomes" id="UP000054549">
    <property type="component" value="Unassembled WGS sequence"/>
</dbReference>
<feature type="compositionally biased region" description="Basic residues" evidence="4">
    <location>
        <begin position="28"/>
        <end position="43"/>
    </location>
</feature>
<dbReference type="InterPro" id="IPR019378">
    <property type="entry name" value="GDP-Fuc_O-FucTrfase"/>
</dbReference>
<reference evidence="5 6" key="1">
    <citation type="submission" date="2014-04" db="EMBL/GenBank/DDBJ databases">
        <title>Evolutionary Origins and Diversification of the Mycorrhizal Mutualists.</title>
        <authorList>
            <consortium name="DOE Joint Genome Institute"/>
            <consortium name="Mycorrhizal Genomics Consortium"/>
            <person name="Kohler A."/>
            <person name="Kuo A."/>
            <person name="Nagy L.G."/>
            <person name="Floudas D."/>
            <person name="Copeland A."/>
            <person name="Barry K.W."/>
            <person name="Cichocki N."/>
            <person name="Veneault-Fourrey C."/>
            <person name="LaButti K."/>
            <person name="Lindquist E.A."/>
            <person name="Lipzen A."/>
            <person name="Lundell T."/>
            <person name="Morin E."/>
            <person name="Murat C."/>
            <person name="Riley R."/>
            <person name="Ohm R."/>
            <person name="Sun H."/>
            <person name="Tunlid A."/>
            <person name="Henrissat B."/>
            <person name="Grigoriev I.V."/>
            <person name="Hibbett D.S."/>
            <person name="Martin F."/>
        </authorList>
    </citation>
    <scope>NUCLEOTIDE SEQUENCE [LARGE SCALE GENOMIC DNA]</scope>
    <source>
        <strain evidence="5 6">Koide BX008</strain>
    </source>
</reference>
<evidence type="ECO:0000256" key="3">
    <source>
        <dbReference type="ARBA" id="ARBA00023277"/>
    </source>
</evidence>
<name>A0A0C2WLA6_AMAMK</name>
<dbReference type="InParanoid" id="A0A0C2WLA6"/>
<dbReference type="GO" id="GO:0016740">
    <property type="term" value="F:transferase activity"/>
    <property type="evidence" value="ECO:0007669"/>
    <property type="project" value="UniProtKB-KW"/>
</dbReference>
<dbReference type="CDD" id="cd11296">
    <property type="entry name" value="O-FucT_like"/>
    <property type="match status" value="1"/>
</dbReference>
<feature type="compositionally biased region" description="Polar residues" evidence="4">
    <location>
        <begin position="14"/>
        <end position="27"/>
    </location>
</feature>
<proteinExistence type="predicted"/>